<evidence type="ECO:0000313" key="1">
    <source>
        <dbReference type="EMBL" id="KIK18245.1"/>
    </source>
</evidence>
<name>A0A0C9Y0G6_9AGAM</name>
<dbReference type="Proteomes" id="UP000054018">
    <property type="component" value="Unassembled WGS sequence"/>
</dbReference>
<sequence>MAMKNLHVLMQKISSPGYEKGKGFLFYDNSSPTPTRFKIRHCLFEPLTDDNKGQSILDVINLHS</sequence>
<dbReference type="HOGENOM" id="CLU_2868526_0_0_1"/>
<proteinExistence type="predicted"/>
<dbReference type="AlphaFoldDB" id="A0A0C9Y0G6"/>
<protein>
    <submittedName>
        <fullName evidence="1">Uncharacterized protein</fullName>
    </submittedName>
</protein>
<gene>
    <name evidence="1" type="ORF">PISMIDRAFT_14492</name>
</gene>
<dbReference type="EMBL" id="KN833809">
    <property type="protein sequence ID" value="KIK18245.1"/>
    <property type="molecule type" value="Genomic_DNA"/>
</dbReference>
<reference evidence="1 2" key="1">
    <citation type="submission" date="2014-04" db="EMBL/GenBank/DDBJ databases">
        <authorList>
            <consortium name="DOE Joint Genome Institute"/>
            <person name="Kuo A."/>
            <person name="Kohler A."/>
            <person name="Costa M.D."/>
            <person name="Nagy L.G."/>
            <person name="Floudas D."/>
            <person name="Copeland A."/>
            <person name="Barry K.W."/>
            <person name="Cichocki N."/>
            <person name="Veneault-Fourrey C."/>
            <person name="LaButti K."/>
            <person name="Lindquist E.A."/>
            <person name="Lipzen A."/>
            <person name="Lundell T."/>
            <person name="Morin E."/>
            <person name="Murat C."/>
            <person name="Sun H."/>
            <person name="Tunlid A."/>
            <person name="Henrissat B."/>
            <person name="Grigoriev I.V."/>
            <person name="Hibbett D.S."/>
            <person name="Martin F."/>
            <person name="Nordberg H.P."/>
            <person name="Cantor M.N."/>
            <person name="Hua S.X."/>
        </authorList>
    </citation>
    <scope>NUCLEOTIDE SEQUENCE [LARGE SCALE GENOMIC DNA]</scope>
    <source>
        <strain evidence="1 2">441</strain>
    </source>
</reference>
<keyword evidence="2" id="KW-1185">Reference proteome</keyword>
<reference evidence="2" key="2">
    <citation type="submission" date="2015-01" db="EMBL/GenBank/DDBJ databases">
        <title>Evolutionary Origins and Diversification of the Mycorrhizal Mutualists.</title>
        <authorList>
            <consortium name="DOE Joint Genome Institute"/>
            <consortium name="Mycorrhizal Genomics Consortium"/>
            <person name="Kohler A."/>
            <person name="Kuo A."/>
            <person name="Nagy L.G."/>
            <person name="Floudas D."/>
            <person name="Copeland A."/>
            <person name="Barry K.W."/>
            <person name="Cichocki N."/>
            <person name="Veneault-Fourrey C."/>
            <person name="LaButti K."/>
            <person name="Lindquist E.A."/>
            <person name="Lipzen A."/>
            <person name="Lundell T."/>
            <person name="Morin E."/>
            <person name="Murat C."/>
            <person name="Riley R."/>
            <person name="Ohm R."/>
            <person name="Sun H."/>
            <person name="Tunlid A."/>
            <person name="Henrissat B."/>
            <person name="Grigoriev I.V."/>
            <person name="Hibbett D.S."/>
            <person name="Martin F."/>
        </authorList>
    </citation>
    <scope>NUCLEOTIDE SEQUENCE [LARGE SCALE GENOMIC DNA]</scope>
    <source>
        <strain evidence="2">441</strain>
    </source>
</reference>
<evidence type="ECO:0000313" key="2">
    <source>
        <dbReference type="Proteomes" id="UP000054018"/>
    </source>
</evidence>
<organism evidence="1 2">
    <name type="scientific">Pisolithus microcarpus 441</name>
    <dbReference type="NCBI Taxonomy" id="765257"/>
    <lineage>
        <taxon>Eukaryota</taxon>
        <taxon>Fungi</taxon>
        <taxon>Dikarya</taxon>
        <taxon>Basidiomycota</taxon>
        <taxon>Agaricomycotina</taxon>
        <taxon>Agaricomycetes</taxon>
        <taxon>Agaricomycetidae</taxon>
        <taxon>Boletales</taxon>
        <taxon>Sclerodermatineae</taxon>
        <taxon>Pisolithaceae</taxon>
        <taxon>Pisolithus</taxon>
    </lineage>
</organism>
<accession>A0A0C9Y0G6</accession>